<name>A0A914Y571_9BILA</name>
<comment type="similarity">
    <text evidence="1">Belongs to the peptidase S28 family.</text>
</comment>
<evidence type="ECO:0000256" key="6">
    <source>
        <dbReference type="SAM" id="SignalP"/>
    </source>
</evidence>
<feature type="signal peptide" evidence="6">
    <location>
        <begin position="1"/>
        <end position="16"/>
    </location>
</feature>
<evidence type="ECO:0000256" key="1">
    <source>
        <dbReference type="ARBA" id="ARBA00011079"/>
    </source>
</evidence>
<evidence type="ECO:0000313" key="7">
    <source>
        <dbReference type="Proteomes" id="UP000887577"/>
    </source>
</evidence>
<dbReference type="SUPFAM" id="SSF53474">
    <property type="entry name" value="alpha/beta-Hydrolases"/>
    <property type="match status" value="1"/>
</dbReference>
<protein>
    <submittedName>
        <fullName evidence="8">Uncharacterized protein</fullName>
    </submittedName>
</protein>
<dbReference type="AlphaFoldDB" id="A0A914Y571"/>
<dbReference type="GO" id="GO:0008239">
    <property type="term" value="F:dipeptidyl-peptidase activity"/>
    <property type="evidence" value="ECO:0007669"/>
    <property type="project" value="TreeGrafter"/>
</dbReference>
<evidence type="ECO:0000256" key="3">
    <source>
        <dbReference type="ARBA" id="ARBA00022729"/>
    </source>
</evidence>
<proteinExistence type="inferred from homology"/>
<reference evidence="8" key="1">
    <citation type="submission" date="2022-11" db="UniProtKB">
        <authorList>
            <consortium name="WormBaseParasite"/>
        </authorList>
    </citation>
    <scope>IDENTIFICATION</scope>
</reference>
<organism evidence="7 8">
    <name type="scientific">Panagrolaimus superbus</name>
    <dbReference type="NCBI Taxonomy" id="310955"/>
    <lineage>
        <taxon>Eukaryota</taxon>
        <taxon>Metazoa</taxon>
        <taxon>Ecdysozoa</taxon>
        <taxon>Nematoda</taxon>
        <taxon>Chromadorea</taxon>
        <taxon>Rhabditida</taxon>
        <taxon>Tylenchina</taxon>
        <taxon>Panagrolaimomorpha</taxon>
        <taxon>Panagrolaimoidea</taxon>
        <taxon>Panagrolaimidae</taxon>
        <taxon>Panagrolaimus</taxon>
    </lineage>
</organism>
<dbReference type="WBParaSite" id="PSU_v2.g13919.t1">
    <property type="protein sequence ID" value="PSU_v2.g13919.t1"/>
    <property type="gene ID" value="PSU_v2.g13919"/>
</dbReference>
<feature type="chain" id="PRO_5037182961" evidence="6">
    <location>
        <begin position="17"/>
        <end position="228"/>
    </location>
</feature>
<dbReference type="PANTHER" id="PTHR11010">
    <property type="entry name" value="PROTEASE S28 PRO-X CARBOXYPEPTIDASE-RELATED"/>
    <property type="match status" value="1"/>
</dbReference>
<dbReference type="Pfam" id="PF05577">
    <property type="entry name" value="Peptidase_S28"/>
    <property type="match status" value="1"/>
</dbReference>
<dbReference type="Proteomes" id="UP000887577">
    <property type="component" value="Unplaced"/>
</dbReference>
<keyword evidence="7" id="KW-1185">Reference proteome</keyword>
<keyword evidence="3 6" id="KW-0732">Signal</keyword>
<dbReference type="Gene3D" id="3.40.50.1820">
    <property type="entry name" value="alpha/beta hydrolase"/>
    <property type="match status" value="1"/>
</dbReference>
<keyword evidence="2" id="KW-0645">Protease</keyword>
<evidence type="ECO:0000256" key="2">
    <source>
        <dbReference type="ARBA" id="ARBA00022670"/>
    </source>
</evidence>
<evidence type="ECO:0000313" key="8">
    <source>
        <dbReference type="WBParaSite" id="PSU_v2.g13919.t1"/>
    </source>
</evidence>
<evidence type="ECO:0000256" key="4">
    <source>
        <dbReference type="ARBA" id="ARBA00022801"/>
    </source>
</evidence>
<sequence>MRILCWFLILIGSSWGNFDKNFRDEKTGILKFGHFIEGSLAEPFVENETELLEVSQNWMEQPLDHFNISENATWSQRYWNNTNFYNPNCFGQNCIIFLMIGGNSGINEKWISNPNVTYLQWAKKLKALVFLLEHRFYGESQPTEDLSDQNLKYLSSKQALKDIDNFIQTIKNENKDKFQNSKWVTFGGGYGGTLSAWFREKFPESSIIAIGSSGMMSFLDPKLYISKN</sequence>
<dbReference type="GO" id="GO:0006508">
    <property type="term" value="P:proteolysis"/>
    <property type="evidence" value="ECO:0007669"/>
    <property type="project" value="UniProtKB-KW"/>
</dbReference>
<dbReference type="PANTHER" id="PTHR11010:SF117">
    <property type="entry name" value="SERINE PROTEASE 16"/>
    <property type="match status" value="1"/>
</dbReference>
<dbReference type="InterPro" id="IPR008758">
    <property type="entry name" value="Peptidase_S28"/>
</dbReference>
<accession>A0A914Y571</accession>
<dbReference type="InterPro" id="IPR029058">
    <property type="entry name" value="AB_hydrolase_fold"/>
</dbReference>
<evidence type="ECO:0000256" key="5">
    <source>
        <dbReference type="ARBA" id="ARBA00023180"/>
    </source>
</evidence>
<dbReference type="GO" id="GO:0070008">
    <property type="term" value="F:serine-type exopeptidase activity"/>
    <property type="evidence" value="ECO:0007669"/>
    <property type="project" value="InterPro"/>
</dbReference>
<keyword evidence="5" id="KW-0325">Glycoprotein</keyword>
<keyword evidence="4" id="KW-0378">Hydrolase</keyword>